<feature type="signal peptide" evidence="1">
    <location>
        <begin position="1"/>
        <end position="26"/>
    </location>
</feature>
<keyword evidence="1" id="KW-0732">Signal</keyword>
<dbReference type="PANTHER" id="PTHR35883:SF1">
    <property type="entry name" value="CALMODULIN-BINDING PROTEIN CAM-BP15-RELATED"/>
    <property type="match status" value="1"/>
</dbReference>
<protein>
    <recommendedName>
        <fullName evidence="2">BP74 N-terminal domain-containing protein</fullName>
    </recommendedName>
</protein>
<dbReference type="AlphaFoldDB" id="A0A852UQH8"/>
<feature type="chain" id="PRO_5032598136" description="BP74 N-terminal domain-containing protein" evidence="1">
    <location>
        <begin position="27"/>
        <end position="155"/>
    </location>
</feature>
<dbReference type="InterPro" id="IPR053344">
    <property type="entry name" value="cAMP-inducible_BP74-like"/>
</dbReference>
<dbReference type="RefSeq" id="WP_179817734.1">
    <property type="nucleotide sequence ID" value="NZ_JACCCO010000001.1"/>
</dbReference>
<gene>
    <name evidence="3" type="ORF">HDA43_000047</name>
</gene>
<evidence type="ECO:0000256" key="1">
    <source>
        <dbReference type="SAM" id="SignalP"/>
    </source>
</evidence>
<proteinExistence type="predicted"/>
<evidence type="ECO:0000313" key="4">
    <source>
        <dbReference type="Proteomes" id="UP000576393"/>
    </source>
</evidence>
<accession>A0A852UQH8</accession>
<evidence type="ECO:0000259" key="2">
    <source>
        <dbReference type="Pfam" id="PF23621"/>
    </source>
</evidence>
<sequence>MRRTITTRIGILAAVAMLALAQPAAAKQADDVSPRAADGDAYFEFDYPPAPDKFIFKLSDPAKIKQARDILSGAERDRTHVMGRIVKRPAPYNPGWDFTLDPASTSFFEVAIEVCDASIRYVEDHLDEAGGAFLPGGHWCPWGSRLLREVHAPTG</sequence>
<dbReference type="Pfam" id="PF23621">
    <property type="entry name" value="BP74_N"/>
    <property type="match status" value="1"/>
</dbReference>
<feature type="domain" description="BP74 N-terminal" evidence="2">
    <location>
        <begin position="41"/>
        <end position="152"/>
    </location>
</feature>
<name>A0A852UQH8_9ACTN</name>
<keyword evidence="4" id="KW-1185">Reference proteome</keyword>
<dbReference type="EMBL" id="JACCCO010000001">
    <property type="protein sequence ID" value="NYF37888.1"/>
    <property type="molecule type" value="Genomic_DNA"/>
</dbReference>
<organism evidence="3 4">
    <name type="scientific">Streptosporangium sandarakinum</name>
    <dbReference type="NCBI Taxonomy" id="1260955"/>
    <lineage>
        <taxon>Bacteria</taxon>
        <taxon>Bacillati</taxon>
        <taxon>Actinomycetota</taxon>
        <taxon>Actinomycetes</taxon>
        <taxon>Streptosporangiales</taxon>
        <taxon>Streptosporangiaceae</taxon>
        <taxon>Streptosporangium</taxon>
    </lineage>
</organism>
<comment type="caution">
    <text evidence="3">The sequence shown here is derived from an EMBL/GenBank/DDBJ whole genome shotgun (WGS) entry which is preliminary data.</text>
</comment>
<reference evidence="3 4" key="1">
    <citation type="submission" date="2020-07" db="EMBL/GenBank/DDBJ databases">
        <title>Sequencing the genomes of 1000 actinobacteria strains.</title>
        <authorList>
            <person name="Klenk H.-P."/>
        </authorList>
    </citation>
    <scope>NUCLEOTIDE SEQUENCE [LARGE SCALE GENOMIC DNA]</scope>
    <source>
        <strain evidence="3 4">DSM 45763</strain>
    </source>
</reference>
<dbReference type="Proteomes" id="UP000576393">
    <property type="component" value="Unassembled WGS sequence"/>
</dbReference>
<dbReference type="PANTHER" id="PTHR35883">
    <property type="entry name" value="CYCLIC AMP-INDUCIBLE PROTEIN BP74-RELATED"/>
    <property type="match status" value="1"/>
</dbReference>
<dbReference type="InterPro" id="IPR056422">
    <property type="entry name" value="BP74_N"/>
</dbReference>
<evidence type="ECO:0000313" key="3">
    <source>
        <dbReference type="EMBL" id="NYF37888.1"/>
    </source>
</evidence>